<evidence type="ECO:0000313" key="2">
    <source>
        <dbReference type="EMBL" id="MDO6452300.1"/>
    </source>
</evidence>
<dbReference type="SMART" id="SM00052">
    <property type="entry name" value="EAL"/>
    <property type="match status" value="1"/>
</dbReference>
<name>A0AAW7XE96_9GAMM</name>
<organism evidence="2 3">
    <name type="scientific">Neptunomonas phycophila</name>
    <dbReference type="NCBI Taxonomy" id="1572645"/>
    <lineage>
        <taxon>Bacteria</taxon>
        <taxon>Pseudomonadati</taxon>
        <taxon>Pseudomonadota</taxon>
        <taxon>Gammaproteobacteria</taxon>
        <taxon>Oceanospirillales</taxon>
        <taxon>Oceanospirillaceae</taxon>
        <taxon>Neptunomonas</taxon>
    </lineage>
</organism>
<sequence length="409" mass="45434">MSDANLQPQILMARQPIFDVKQRVVAYELLYRSEADSEQATFLGGSAATTEVLLNAYTSISDAGSLKRVPAFINLTYDIVVEGKIPDLPRKQVVLELLEDAEVDEAFIAGVKSLVDDGYRIALDDFIYSPKYDPLLKLAHIVKVDVMHHSYDEVVVLLKQIKPFKVTLLAEKIETHEKLEECISLGFKLFQGHFLSKPKLITGRKINTGQVALLQLIQELQKPDAKPEALQALIIKDPVLTYKLLRIVNSAANSLVRNVESISDAIVLLGIPQVKKWATLIAMTANPDKPEELSRALLIRGRMAELIAEAQKSNHASSYFMAGMMSGLDALLDLQQDQLLEQVPLGDEIKKAITTGEGQIGQVLTGVIDFIAGNWDTLPIDFDADLYDQAYRESLDWTREAMQAMAETD</sequence>
<accession>A0AAW7XE96</accession>
<dbReference type="InterPro" id="IPR013976">
    <property type="entry name" value="HDOD"/>
</dbReference>
<comment type="caution">
    <text evidence="2">The sequence shown here is derived from an EMBL/GenBank/DDBJ whole genome shotgun (WGS) entry which is preliminary data.</text>
</comment>
<dbReference type="PIRSF" id="PIRSF003180">
    <property type="entry name" value="DiGMPpdiest_YuxH"/>
    <property type="match status" value="1"/>
</dbReference>
<dbReference type="PANTHER" id="PTHR33525">
    <property type="match status" value="1"/>
</dbReference>
<dbReference type="Gene3D" id="3.20.20.450">
    <property type="entry name" value="EAL domain"/>
    <property type="match status" value="1"/>
</dbReference>
<dbReference type="SUPFAM" id="SSF109604">
    <property type="entry name" value="HD-domain/PDEase-like"/>
    <property type="match status" value="1"/>
</dbReference>
<dbReference type="InterPro" id="IPR052340">
    <property type="entry name" value="RNase_Y/CdgJ"/>
</dbReference>
<dbReference type="Gene3D" id="1.10.3210.10">
    <property type="entry name" value="Hypothetical protein af1432"/>
    <property type="match status" value="1"/>
</dbReference>
<evidence type="ECO:0000259" key="1">
    <source>
        <dbReference type="PROSITE" id="PS51833"/>
    </source>
</evidence>
<dbReference type="InterPro" id="IPR014408">
    <property type="entry name" value="dGMP_Pdiesterase_EAL/HD-GYP"/>
</dbReference>
<dbReference type="Pfam" id="PF08668">
    <property type="entry name" value="HDOD"/>
    <property type="match status" value="1"/>
</dbReference>
<dbReference type="AlphaFoldDB" id="A0AAW7XE96"/>
<dbReference type="PROSITE" id="PS51833">
    <property type="entry name" value="HDOD"/>
    <property type="match status" value="1"/>
</dbReference>
<dbReference type="RefSeq" id="WP_303548296.1">
    <property type="nucleotide sequence ID" value="NZ_JAUOPG010000001.1"/>
</dbReference>
<evidence type="ECO:0000313" key="3">
    <source>
        <dbReference type="Proteomes" id="UP001169862"/>
    </source>
</evidence>
<proteinExistence type="predicted"/>
<dbReference type="InterPro" id="IPR035919">
    <property type="entry name" value="EAL_sf"/>
</dbReference>
<dbReference type="Proteomes" id="UP001169862">
    <property type="component" value="Unassembled WGS sequence"/>
</dbReference>
<feature type="domain" description="HDOD" evidence="1">
    <location>
        <begin position="206"/>
        <end position="391"/>
    </location>
</feature>
<dbReference type="InterPro" id="IPR001633">
    <property type="entry name" value="EAL_dom"/>
</dbReference>
<dbReference type="PANTHER" id="PTHR33525:SF4">
    <property type="entry name" value="CYCLIC DI-GMP PHOSPHODIESTERASE CDGJ"/>
    <property type="match status" value="1"/>
</dbReference>
<gene>
    <name evidence="2" type="ORF">Q4490_01870</name>
</gene>
<protein>
    <submittedName>
        <fullName evidence="2">HDOD domain-containing protein</fullName>
    </submittedName>
</protein>
<reference evidence="2" key="1">
    <citation type="submission" date="2023-07" db="EMBL/GenBank/DDBJ databases">
        <title>Genome content predicts the carbon catabolic preferences of heterotrophic bacteria.</title>
        <authorList>
            <person name="Gralka M."/>
        </authorList>
    </citation>
    <scope>NUCLEOTIDE SEQUENCE</scope>
    <source>
        <strain evidence="2">I2M16</strain>
    </source>
</reference>
<dbReference type="SUPFAM" id="SSF141868">
    <property type="entry name" value="EAL domain-like"/>
    <property type="match status" value="1"/>
</dbReference>
<dbReference type="EMBL" id="JAUOPG010000001">
    <property type="protein sequence ID" value="MDO6452300.1"/>
    <property type="molecule type" value="Genomic_DNA"/>
</dbReference>